<dbReference type="InterPro" id="IPR051460">
    <property type="entry name" value="HdrC_iron-sulfur_subunit"/>
</dbReference>
<evidence type="ECO:0000313" key="9">
    <source>
        <dbReference type="EMBL" id="MFC0080557.1"/>
    </source>
</evidence>
<dbReference type="Pfam" id="PF02754">
    <property type="entry name" value="CCG"/>
    <property type="match status" value="2"/>
</dbReference>
<feature type="domain" description="4Fe-4S ferredoxin-type" evidence="8">
    <location>
        <begin position="376"/>
        <end position="408"/>
    </location>
</feature>
<dbReference type="Gene3D" id="1.20.950.20">
    <property type="entry name" value="Transmembrane di-heme cytochromes, Chain C"/>
    <property type="match status" value="1"/>
</dbReference>
<evidence type="ECO:0000256" key="3">
    <source>
        <dbReference type="ARBA" id="ARBA00023002"/>
    </source>
</evidence>
<keyword evidence="5" id="KW-0411">Iron-sulfur</keyword>
<dbReference type="PROSITE" id="PS00198">
    <property type="entry name" value="4FE4S_FER_1"/>
    <property type="match status" value="1"/>
</dbReference>
<evidence type="ECO:0000256" key="2">
    <source>
        <dbReference type="ARBA" id="ARBA00022723"/>
    </source>
</evidence>
<dbReference type="Proteomes" id="UP001589788">
    <property type="component" value="Unassembled WGS sequence"/>
</dbReference>
<comment type="caution">
    <text evidence="9">The sequence shown here is derived from an EMBL/GenBank/DDBJ whole genome shotgun (WGS) entry which is preliminary data.</text>
</comment>
<sequence>MRIALGGAVTIVCLAVAGRRLWYLARLVRSGKEDRRRFRRPVQQVEAEVVEVGAQRKLFKKAGPGLAHAFTFWGFTFLLFTVIEAYGDLFQRDFFIPFIGRGRALGFLEDFFAVAVLVSIAAFAVIRVRNAPKRRDRSSRFYGSHLDAAWVTLAFIAGVIITLLLYRGAQTNVGRDFPYGHSWAPFASHAIGLALKPLGTGVNSDLETVFVILNVAVIMAFLVFVTYSKHLHIFAAPLNVLFSRRPRALGPLYSTPDMDVENLDEDTVFGAGHVEDLSWKQLLDLLSCTECGRCQEACPAWNTGKPLSPKLLVMGLRDNLLASGSRLVGAGVVAQGTAEADGAGRRRGGLLAARRLDEEELAQARAAAKAEAPTLVPETIDPDVLWSCLTCGACVEQCPVDIEHVDTIVEMRRYEVLMESRFPKEAGLMLRNIENQGDPWGLGASKRLEWTEGLEFEVPVVTDKVPEDVEYLYWVGCAGALDERARKATQATARLLHRAGVRFAILGPRESCTGDPARRLGNEFLYQEMGRANIETLNEVGAKKVVASCPHCFNSLGREYPDLGGDFEVIHHSQLLGHLVATGRLAPGALETSLTYHDPCYLGRHNRVFAEPRNVLDAIEGLEQVEMHRCRERSFCCGAGGARMWMEEALGKRVNLERTDEALGTGASVVSTACPFCLIMLDDAVKARQRADDVAVMDLSQVVEASLAHQGASSNGHGSHAGAAASTEPAGADPTEA</sequence>
<feature type="region of interest" description="Disordered" evidence="6">
    <location>
        <begin position="708"/>
        <end position="737"/>
    </location>
</feature>
<keyword evidence="7" id="KW-1133">Transmembrane helix</keyword>
<accession>A0ABV6BYP2</accession>
<evidence type="ECO:0000256" key="4">
    <source>
        <dbReference type="ARBA" id="ARBA00023004"/>
    </source>
</evidence>
<keyword evidence="3" id="KW-0560">Oxidoreductase</keyword>
<dbReference type="PANTHER" id="PTHR43255:SF1">
    <property type="entry name" value="IRON-SULFUR-BINDING OXIDOREDUCTASE FADF-RELATED"/>
    <property type="match status" value="1"/>
</dbReference>
<keyword evidence="7" id="KW-0812">Transmembrane</keyword>
<dbReference type="SUPFAM" id="SSF46548">
    <property type="entry name" value="alpha-helical ferredoxin"/>
    <property type="match status" value="1"/>
</dbReference>
<evidence type="ECO:0000313" key="10">
    <source>
        <dbReference type="Proteomes" id="UP001589788"/>
    </source>
</evidence>
<dbReference type="InterPro" id="IPR017896">
    <property type="entry name" value="4Fe4S_Fe-S-bd"/>
</dbReference>
<name>A0ABV6BYP2_9ACTN</name>
<evidence type="ECO:0000256" key="5">
    <source>
        <dbReference type="ARBA" id="ARBA00023014"/>
    </source>
</evidence>
<dbReference type="Pfam" id="PF13237">
    <property type="entry name" value="Fer4_10"/>
    <property type="match status" value="1"/>
</dbReference>
<keyword evidence="4" id="KW-0408">Iron</keyword>
<protein>
    <submittedName>
        <fullName evidence="9">(Fe-S)-binding protein</fullName>
    </submittedName>
</protein>
<gene>
    <name evidence="9" type="ORF">ACFFRE_00085</name>
</gene>
<evidence type="ECO:0000256" key="7">
    <source>
        <dbReference type="SAM" id="Phobius"/>
    </source>
</evidence>
<evidence type="ECO:0000256" key="6">
    <source>
        <dbReference type="SAM" id="MobiDB-lite"/>
    </source>
</evidence>
<keyword evidence="7" id="KW-0472">Membrane</keyword>
<feature type="domain" description="4Fe-4S ferredoxin-type" evidence="8">
    <location>
        <begin position="279"/>
        <end position="309"/>
    </location>
</feature>
<proteinExistence type="predicted"/>
<evidence type="ECO:0000259" key="8">
    <source>
        <dbReference type="PROSITE" id="PS51379"/>
    </source>
</evidence>
<dbReference type="InterPro" id="IPR004017">
    <property type="entry name" value="Cys_rich_dom"/>
</dbReference>
<reference evidence="9 10" key="1">
    <citation type="submission" date="2024-09" db="EMBL/GenBank/DDBJ databases">
        <authorList>
            <person name="Sun Q."/>
            <person name="Mori K."/>
        </authorList>
    </citation>
    <scope>NUCLEOTIDE SEQUENCE [LARGE SCALE GENOMIC DNA]</scope>
    <source>
        <strain evidence="9 10">JCM 15389</strain>
    </source>
</reference>
<feature type="transmembrane region" description="Helical" evidence="7">
    <location>
        <begin position="66"/>
        <end position="86"/>
    </location>
</feature>
<dbReference type="InterPro" id="IPR017900">
    <property type="entry name" value="4Fe4S_Fe_S_CS"/>
</dbReference>
<feature type="transmembrane region" description="Helical" evidence="7">
    <location>
        <begin position="148"/>
        <end position="166"/>
    </location>
</feature>
<dbReference type="SUPFAM" id="SSF103501">
    <property type="entry name" value="Respiratory nitrate reductase 1 gamma chain"/>
    <property type="match status" value="1"/>
</dbReference>
<keyword evidence="2" id="KW-0479">Metal-binding</keyword>
<keyword evidence="10" id="KW-1185">Reference proteome</keyword>
<evidence type="ECO:0000256" key="1">
    <source>
        <dbReference type="ARBA" id="ARBA00022485"/>
    </source>
</evidence>
<feature type="transmembrane region" description="Helical" evidence="7">
    <location>
        <begin position="107"/>
        <end position="128"/>
    </location>
</feature>
<organism evidence="9 10">
    <name type="scientific">Aciditerrimonas ferrireducens</name>
    <dbReference type="NCBI Taxonomy" id="667306"/>
    <lineage>
        <taxon>Bacteria</taxon>
        <taxon>Bacillati</taxon>
        <taxon>Actinomycetota</taxon>
        <taxon>Acidimicrobiia</taxon>
        <taxon>Acidimicrobiales</taxon>
        <taxon>Acidimicrobiaceae</taxon>
        <taxon>Aciditerrimonas</taxon>
    </lineage>
</organism>
<feature type="transmembrane region" description="Helical" evidence="7">
    <location>
        <begin position="206"/>
        <end position="227"/>
    </location>
</feature>
<dbReference type="PROSITE" id="PS51379">
    <property type="entry name" value="4FE4S_FER_2"/>
    <property type="match status" value="2"/>
</dbReference>
<dbReference type="InterPro" id="IPR036197">
    <property type="entry name" value="NarG-like_sf"/>
</dbReference>
<dbReference type="EMBL" id="JBHLYQ010000001">
    <property type="protein sequence ID" value="MFC0080557.1"/>
    <property type="molecule type" value="Genomic_DNA"/>
</dbReference>
<keyword evidence="1" id="KW-0004">4Fe-4S</keyword>
<dbReference type="PANTHER" id="PTHR43255">
    <property type="entry name" value="IRON-SULFUR-BINDING OXIDOREDUCTASE FADF-RELATED-RELATED"/>
    <property type="match status" value="1"/>
</dbReference>
<dbReference type="InterPro" id="IPR009051">
    <property type="entry name" value="Helical_ferredxn"/>
</dbReference>
<dbReference type="RefSeq" id="WP_377787023.1">
    <property type="nucleotide sequence ID" value="NZ_JBHLYQ010000001.1"/>
</dbReference>
<dbReference type="Gene3D" id="1.10.1060.10">
    <property type="entry name" value="Alpha-helical ferredoxin"/>
    <property type="match status" value="1"/>
</dbReference>